<proteinExistence type="predicted"/>
<keyword evidence="2" id="KW-1185">Reference proteome</keyword>
<dbReference type="AlphaFoldDB" id="A0AAN9QMD8"/>
<evidence type="ECO:0000313" key="2">
    <source>
        <dbReference type="Proteomes" id="UP001367508"/>
    </source>
</evidence>
<accession>A0AAN9QMD8</accession>
<name>A0AAN9QMD8_CANGL</name>
<evidence type="ECO:0000313" key="1">
    <source>
        <dbReference type="EMBL" id="KAK7336543.1"/>
    </source>
</evidence>
<dbReference type="EMBL" id="JAYMYQ010000004">
    <property type="protein sequence ID" value="KAK7336543.1"/>
    <property type="molecule type" value="Genomic_DNA"/>
</dbReference>
<comment type="caution">
    <text evidence="1">The sequence shown here is derived from an EMBL/GenBank/DDBJ whole genome shotgun (WGS) entry which is preliminary data.</text>
</comment>
<dbReference type="Proteomes" id="UP001367508">
    <property type="component" value="Unassembled WGS sequence"/>
</dbReference>
<reference evidence="1 2" key="1">
    <citation type="submission" date="2024-01" db="EMBL/GenBank/DDBJ databases">
        <title>The genomes of 5 underutilized Papilionoideae crops provide insights into root nodulation and disease resistanc.</title>
        <authorList>
            <person name="Jiang F."/>
        </authorList>
    </citation>
    <scope>NUCLEOTIDE SEQUENCE [LARGE SCALE GENOMIC DNA]</scope>
    <source>
        <strain evidence="1">LVBAO_FW01</strain>
        <tissue evidence="1">Leaves</tissue>
    </source>
</reference>
<sequence>MGWVEGPKCVCIMGFGLVPQLDAMERSRKQSIPGNSDYQTANCLNLTSQIRYLFEFETDQINTVSRNRTMIELSSQRLFKRDSYVFMITILYARASRVL</sequence>
<protein>
    <submittedName>
        <fullName evidence="1">Uncharacterized protein</fullName>
    </submittedName>
</protein>
<gene>
    <name evidence="1" type="ORF">VNO77_17086</name>
</gene>
<organism evidence="1 2">
    <name type="scientific">Canavalia gladiata</name>
    <name type="common">Sword bean</name>
    <name type="synonym">Dolichos gladiatus</name>
    <dbReference type="NCBI Taxonomy" id="3824"/>
    <lineage>
        <taxon>Eukaryota</taxon>
        <taxon>Viridiplantae</taxon>
        <taxon>Streptophyta</taxon>
        <taxon>Embryophyta</taxon>
        <taxon>Tracheophyta</taxon>
        <taxon>Spermatophyta</taxon>
        <taxon>Magnoliopsida</taxon>
        <taxon>eudicotyledons</taxon>
        <taxon>Gunneridae</taxon>
        <taxon>Pentapetalae</taxon>
        <taxon>rosids</taxon>
        <taxon>fabids</taxon>
        <taxon>Fabales</taxon>
        <taxon>Fabaceae</taxon>
        <taxon>Papilionoideae</taxon>
        <taxon>50 kb inversion clade</taxon>
        <taxon>NPAAA clade</taxon>
        <taxon>indigoferoid/millettioid clade</taxon>
        <taxon>Phaseoleae</taxon>
        <taxon>Canavalia</taxon>
    </lineage>
</organism>